<evidence type="ECO:0000256" key="4">
    <source>
        <dbReference type="ARBA" id="ARBA00022975"/>
    </source>
</evidence>
<evidence type="ECO:0000256" key="1">
    <source>
        <dbReference type="ARBA" id="ARBA00002356"/>
    </source>
</evidence>
<dbReference type="InterPro" id="IPR011060">
    <property type="entry name" value="RibuloseP-bd_barrel"/>
</dbReference>
<feature type="active site" description="For OMPdecase activity" evidence="8">
    <location>
        <position position="76"/>
    </location>
</feature>
<dbReference type="InterPro" id="IPR047596">
    <property type="entry name" value="OMPdecase_bac"/>
</dbReference>
<keyword evidence="4 7" id="KW-0665">Pyrimidine biosynthesis</keyword>
<evidence type="ECO:0000256" key="3">
    <source>
        <dbReference type="ARBA" id="ARBA00022793"/>
    </source>
</evidence>
<feature type="binding site" evidence="7 9">
    <location>
        <position position="135"/>
    </location>
    <ligand>
        <name>substrate</name>
    </ligand>
</feature>
<dbReference type="EC" id="4.1.1.23" evidence="7"/>
<dbReference type="NCBIfam" id="TIGR01740">
    <property type="entry name" value="pyrF"/>
    <property type="match status" value="1"/>
</dbReference>
<dbReference type="NCBIfam" id="NF001273">
    <property type="entry name" value="PRK00230.1"/>
    <property type="match status" value="1"/>
</dbReference>
<dbReference type="Proteomes" id="UP000321058">
    <property type="component" value="Unassembled WGS sequence"/>
</dbReference>
<evidence type="ECO:0000256" key="2">
    <source>
        <dbReference type="ARBA" id="ARBA00004861"/>
    </source>
</evidence>
<comment type="function">
    <text evidence="1 7">Catalyzes the decarboxylation of orotidine 5'-monophosphate (OMP) to uridine 5'-monophosphate (UMP).</text>
</comment>
<feature type="binding site" evidence="7 9">
    <location>
        <position position="196"/>
    </location>
    <ligand>
        <name>substrate</name>
    </ligand>
</feature>
<feature type="binding site" evidence="7">
    <location>
        <position position="13"/>
    </location>
    <ligand>
        <name>substrate</name>
    </ligand>
</feature>
<sequence>MPTRSNPVYCGVDTIDLAQATKLIQSIAGGPKPAVGGIKLGLEFFLAHGAPGVRYAFPGPVRATGVGFFLDLKLHDIPNTVAGGIRAVVELAPTFITIHASGGKEMLKAAVAEAGGQAAKHNVPRPKLLGVTVLTSLDRSDLEATGVDADPSDQVLRLAGLARESGLDGVICSPLEIAALRKQCGPDFVLMVPGIRPVGSAANDQKRAMTPRQAVDLGATNLVVGRPIYQAADPRAAAEAIAREAGVNDL</sequence>
<dbReference type="AlphaFoldDB" id="A0A512NM47"/>
<proteinExistence type="inferred from homology"/>
<comment type="similarity">
    <text evidence="7">Belongs to the OMP decarboxylase family. Type 1 subfamily.</text>
</comment>
<feature type="active site" description="Proton donor" evidence="7">
    <location>
        <position position="73"/>
    </location>
</feature>
<dbReference type="GO" id="GO:0006207">
    <property type="term" value="P:'de novo' pyrimidine nucleobase biosynthetic process"/>
    <property type="evidence" value="ECO:0007669"/>
    <property type="project" value="InterPro"/>
</dbReference>
<evidence type="ECO:0000259" key="11">
    <source>
        <dbReference type="SMART" id="SM00934"/>
    </source>
</evidence>
<dbReference type="InterPro" id="IPR018089">
    <property type="entry name" value="OMPdecase_AS"/>
</dbReference>
<reference evidence="12 13" key="1">
    <citation type="submission" date="2019-07" db="EMBL/GenBank/DDBJ databases">
        <title>Whole genome shotgun sequence of Reyranella soli NBRC 108950.</title>
        <authorList>
            <person name="Hosoyama A."/>
            <person name="Uohara A."/>
            <person name="Ohji S."/>
            <person name="Ichikawa N."/>
        </authorList>
    </citation>
    <scope>NUCLEOTIDE SEQUENCE [LARGE SCALE GENOMIC DNA]</scope>
    <source>
        <strain evidence="12 13">NBRC 108950</strain>
    </source>
</reference>
<dbReference type="OrthoDB" id="9806203at2"/>
<evidence type="ECO:0000256" key="10">
    <source>
        <dbReference type="RuleBase" id="RU000512"/>
    </source>
</evidence>
<comment type="caution">
    <text evidence="12">The sequence shown here is derived from an EMBL/GenBank/DDBJ whole genome shotgun (WGS) entry which is preliminary data.</text>
</comment>
<keyword evidence="13" id="KW-1185">Reference proteome</keyword>
<dbReference type="GO" id="GO:0044205">
    <property type="term" value="P:'de novo' UMP biosynthetic process"/>
    <property type="evidence" value="ECO:0007669"/>
    <property type="project" value="UniProtKB-UniRule"/>
</dbReference>
<dbReference type="RefSeq" id="WP_147155395.1">
    <property type="nucleotide sequence ID" value="NZ_BKAJ01000147.1"/>
</dbReference>
<dbReference type="GO" id="GO:0005829">
    <property type="term" value="C:cytosol"/>
    <property type="evidence" value="ECO:0007669"/>
    <property type="project" value="TreeGrafter"/>
</dbReference>
<dbReference type="InterPro" id="IPR014732">
    <property type="entry name" value="OMPdecase"/>
</dbReference>
<comment type="catalytic activity">
    <reaction evidence="6 7 10">
        <text>orotidine 5'-phosphate + H(+) = UMP + CO2</text>
        <dbReference type="Rhea" id="RHEA:11596"/>
        <dbReference type="ChEBI" id="CHEBI:15378"/>
        <dbReference type="ChEBI" id="CHEBI:16526"/>
        <dbReference type="ChEBI" id="CHEBI:57538"/>
        <dbReference type="ChEBI" id="CHEBI:57865"/>
        <dbReference type="EC" id="4.1.1.23"/>
    </reaction>
</comment>
<protein>
    <recommendedName>
        <fullName evidence="7">Orotidine 5'-phosphate decarboxylase</fullName>
        <ecNumber evidence="7">4.1.1.23</ecNumber>
    </recommendedName>
    <alternativeName>
        <fullName evidence="7">OMP decarboxylase</fullName>
        <shortName evidence="7">OMPDCase</shortName>
        <shortName evidence="7">OMPdecase</shortName>
    </alternativeName>
</protein>
<accession>A0A512NM47</accession>
<feature type="domain" description="Orotidine 5'-phosphate decarboxylase" evidence="11">
    <location>
        <begin position="7"/>
        <end position="241"/>
    </location>
</feature>
<feature type="active site" description="For OMPdecase activity" evidence="8">
    <location>
        <position position="73"/>
    </location>
</feature>
<evidence type="ECO:0000313" key="12">
    <source>
        <dbReference type="EMBL" id="GEP60023.1"/>
    </source>
</evidence>
<feature type="binding site" evidence="7 9">
    <location>
        <position position="205"/>
    </location>
    <ligand>
        <name>substrate</name>
    </ligand>
</feature>
<evidence type="ECO:0000256" key="8">
    <source>
        <dbReference type="PIRSR" id="PIRSR614732-1"/>
    </source>
</evidence>
<feature type="binding site" evidence="7">
    <location>
        <begin position="71"/>
        <end position="80"/>
    </location>
    <ligand>
        <name>substrate</name>
    </ligand>
</feature>
<dbReference type="InterPro" id="IPR001754">
    <property type="entry name" value="OMPdeCOase_dom"/>
</dbReference>
<dbReference type="HAMAP" id="MF_01200_B">
    <property type="entry name" value="OMPdecase_type1_B"/>
    <property type="match status" value="1"/>
</dbReference>
<comment type="subunit">
    <text evidence="7">Homodimer.</text>
</comment>
<dbReference type="EMBL" id="BKAJ01000147">
    <property type="protein sequence ID" value="GEP60023.1"/>
    <property type="molecule type" value="Genomic_DNA"/>
</dbReference>
<feature type="binding site" evidence="7 9">
    <location>
        <position position="226"/>
    </location>
    <ligand>
        <name>substrate</name>
    </ligand>
</feature>
<feature type="binding site" evidence="7 9">
    <location>
        <position position="225"/>
    </location>
    <ligand>
        <name>substrate</name>
    </ligand>
</feature>
<keyword evidence="3 7" id="KW-0210">Decarboxylase</keyword>
<dbReference type="PANTHER" id="PTHR32119">
    <property type="entry name" value="OROTIDINE 5'-PHOSPHATE DECARBOXYLASE"/>
    <property type="match status" value="1"/>
</dbReference>
<organism evidence="12 13">
    <name type="scientific">Reyranella soli</name>
    <dbReference type="NCBI Taxonomy" id="1230389"/>
    <lineage>
        <taxon>Bacteria</taxon>
        <taxon>Pseudomonadati</taxon>
        <taxon>Pseudomonadota</taxon>
        <taxon>Alphaproteobacteria</taxon>
        <taxon>Hyphomicrobiales</taxon>
        <taxon>Reyranellaceae</taxon>
        <taxon>Reyranella</taxon>
    </lineage>
</organism>
<dbReference type="Pfam" id="PF00215">
    <property type="entry name" value="OMPdecase"/>
    <property type="match status" value="1"/>
</dbReference>
<comment type="pathway">
    <text evidence="2 7 10">Pyrimidine metabolism; UMP biosynthesis via de novo pathway; UMP from orotate: step 2/2.</text>
</comment>
<dbReference type="PROSITE" id="PS00156">
    <property type="entry name" value="OMPDECASE"/>
    <property type="match status" value="1"/>
</dbReference>
<evidence type="ECO:0000256" key="5">
    <source>
        <dbReference type="ARBA" id="ARBA00023239"/>
    </source>
</evidence>
<dbReference type="SUPFAM" id="SSF51366">
    <property type="entry name" value="Ribulose-phoshate binding barrel"/>
    <property type="match status" value="1"/>
</dbReference>
<keyword evidence="5 7" id="KW-0456">Lyase</keyword>
<dbReference type="CDD" id="cd04725">
    <property type="entry name" value="OMP_decarboxylase_like"/>
    <property type="match status" value="1"/>
</dbReference>
<dbReference type="GO" id="GO:0004590">
    <property type="term" value="F:orotidine-5'-phosphate decarboxylase activity"/>
    <property type="evidence" value="ECO:0007669"/>
    <property type="project" value="UniProtKB-UniRule"/>
</dbReference>
<evidence type="ECO:0000256" key="7">
    <source>
        <dbReference type="HAMAP-Rule" id="MF_01200"/>
    </source>
</evidence>
<evidence type="ECO:0000256" key="6">
    <source>
        <dbReference type="ARBA" id="ARBA00049157"/>
    </source>
</evidence>
<evidence type="ECO:0000313" key="13">
    <source>
        <dbReference type="Proteomes" id="UP000321058"/>
    </source>
</evidence>
<dbReference type="UniPathway" id="UPA00070">
    <property type="reaction ID" value="UER00120"/>
</dbReference>
<gene>
    <name evidence="7 12" type="primary">pyrF</name>
    <name evidence="12" type="ORF">RSO01_71890</name>
</gene>
<feature type="active site" description="For OMPdecase activity" evidence="8">
    <location>
        <position position="71"/>
    </location>
</feature>
<feature type="binding site" evidence="7 9">
    <location>
        <position position="39"/>
    </location>
    <ligand>
        <name>substrate</name>
    </ligand>
</feature>
<evidence type="ECO:0000256" key="9">
    <source>
        <dbReference type="PIRSR" id="PIRSR614732-2"/>
    </source>
</evidence>
<dbReference type="SMART" id="SM00934">
    <property type="entry name" value="OMPdecase"/>
    <property type="match status" value="1"/>
</dbReference>
<name>A0A512NM47_9HYPH</name>
<dbReference type="Gene3D" id="3.20.20.70">
    <property type="entry name" value="Aldolase class I"/>
    <property type="match status" value="1"/>
</dbReference>
<dbReference type="InterPro" id="IPR013785">
    <property type="entry name" value="Aldolase_TIM"/>
</dbReference>
<dbReference type="PANTHER" id="PTHR32119:SF2">
    <property type="entry name" value="OROTIDINE 5'-PHOSPHATE DECARBOXYLASE"/>
    <property type="match status" value="1"/>
</dbReference>